<gene>
    <name evidence="1" type="ORF">B0D84_04775</name>
</gene>
<name>A0A657PNA6_9GAMM</name>
<reference evidence="1" key="1">
    <citation type="submission" date="2017-02" db="EMBL/GenBank/DDBJ databases">
        <title>Novel co-symbiosis in the unique lucinid bivalve Phacoides pectinatus.</title>
        <authorList>
            <person name="Lim S.J."/>
            <person name="Davis B.G."/>
            <person name="Gill D.E."/>
            <person name="Engel A.S."/>
            <person name="Anderson L.C."/>
            <person name="Campbell B.J."/>
        </authorList>
    </citation>
    <scope>NUCLEOTIDE SEQUENCE [LARGE SCALE GENOMIC DNA]</scope>
    <source>
        <strain evidence="1">LUC13016_P6</strain>
    </source>
</reference>
<protein>
    <submittedName>
        <fullName evidence="1">Uncharacterized protein</fullName>
    </submittedName>
</protein>
<accession>A0A657PNA6</accession>
<evidence type="ECO:0000313" key="1">
    <source>
        <dbReference type="EMBL" id="OQX33319.1"/>
    </source>
</evidence>
<comment type="caution">
    <text evidence="1">The sequence shown here is derived from an EMBL/GenBank/DDBJ whole genome shotgun (WGS) entry which is preliminary data.</text>
</comment>
<evidence type="ECO:0000313" key="2">
    <source>
        <dbReference type="Proteomes" id="UP000243361"/>
    </source>
</evidence>
<dbReference type="EMBL" id="MUIE01000307">
    <property type="protein sequence ID" value="OQX33319.1"/>
    <property type="molecule type" value="Genomic_DNA"/>
</dbReference>
<dbReference type="Proteomes" id="UP000243361">
    <property type="component" value="Unassembled WGS sequence"/>
</dbReference>
<keyword evidence="2" id="KW-1185">Reference proteome</keyword>
<dbReference type="AlphaFoldDB" id="A0A657PNA6"/>
<proteinExistence type="predicted"/>
<organism evidence="1 2">
    <name type="scientific">Candidatus Sedimenticola endophacoides</name>
    <dbReference type="NCBI Taxonomy" id="2548426"/>
    <lineage>
        <taxon>Bacteria</taxon>
        <taxon>Pseudomonadati</taxon>
        <taxon>Pseudomonadota</taxon>
        <taxon>Gammaproteobacteria</taxon>
        <taxon>Chromatiales</taxon>
        <taxon>Sedimenticolaceae</taxon>
        <taxon>Sedimenticola</taxon>
    </lineage>
</organism>
<sequence length="121" mass="13531">MIDIDESALKAVLTVGEGGEFPIVTIDGEKVMAGRLGSYVIISQGGIEVVAMVMRAYQERRAFRQEQRAMEFAMLDLIPLGELTRSRAFTRGVIHFPTPGAEVHVIRPSNIHILFKAYRDR</sequence>